<keyword evidence="4" id="KW-1185">Reference proteome</keyword>
<dbReference type="KEGG" id="cqu:CpipJ_CPIJ006474"/>
<dbReference type="VEuPathDB" id="VectorBase:CQUJHB015506"/>
<dbReference type="InParanoid" id="B0WI13"/>
<reference evidence="3" key="2">
    <citation type="submission" date="2021-02" db="UniProtKB">
        <authorList>
            <consortium name="EnsemblMetazoa"/>
        </authorList>
    </citation>
    <scope>IDENTIFICATION</scope>
    <source>
        <strain evidence="3">JHB</strain>
    </source>
</reference>
<dbReference type="AlphaFoldDB" id="B0WI13"/>
<evidence type="ECO:0000256" key="1">
    <source>
        <dbReference type="SAM" id="Coils"/>
    </source>
</evidence>
<gene>
    <name evidence="3" type="primary">6038561</name>
    <name evidence="2" type="ORF">CpipJ_CPIJ006474</name>
</gene>
<keyword evidence="1" id="KW-0175">Coiled coil</keyword>
<name>B0WI13_CULQU</name>
<evidence type="ECO:0000313" key="4">
    <source>
        <dbReference type="Proteomes" id="UP000002320"/>
    </source>
</evidence>
<dbReference type="EnsemblMetazoa" id="CPIJ006474-RA">
    <property type="protein sequence ID" value="CPIJ006474-PA"/>
    <property type="gene ID" value="CPIJ006474"/>
</dbReference>
<protein>
    <submittedName>
        <fullName evidence="2 3">Uncharacterized protein</fullName>
    </submittedName>
</protein>
<proteinExistence type="predicted"/>
<dbReference type="OrthoDB" id="7763505at2759"/>
<dbReference type="EMBL" id="DS231941">
    <property type="protein sequence ID" value="EDS28095.1"/>
    <property type="molecule type" value="Genomic_DNA"/>
</dbReference>
<dbReference type="VEuPathDB" id="VectorBase:CPIJ006474"/>
<dbReference type="Proteomes" id="UP000002320">
    <property type="component" value="Unassembled WGS sequence"/>
</dbReference>
<sequence length="68" mass="8038">MPEGDNIQPDGNLLYERLLQQNERLEAQNARMMEMLERFNLQDASSPSESTAWHEEHLRWNCSQYLTA</sequence>
<accession>B0WI13</accession>
<feature type="coiled-coil region" evidence="1">
    <location>
        <begin position="15"/>
        <end position="42"/>
    </location>
</feature>
<evidence type="ECO:0000313" key="3">
    <source>
        <dbReference type="EnsemblMetazoa" id="CPIJ006474-PA"/>
    </source>
</evidence>
<evidence type="ECO:0000313" key="2">
    <source>
        <dbReference type="EMBL" id="EDS28095.1"/>
    </source>
</evidence>
<reference evidence="2" key="1">
    <citation type="submission" date="2007-03" db="EMBL/GenBank/DDBJ databases">
        <title>Annotation of Culex pipiens quinquefasciatus.</title>
        <authorList>
            <consortium name="The Broad Institute Genome Sequencing Platform"/>
            <person name="Atkinson P.W."/>
            <person name="Hemingway J."/>
            <person name="Christensen B.M."/>
            <person name="Higgs S."/>
            <person name="Kodira C."/>
            <person name="Hannick L."/>
            <person name="Megy K."/>
            <person name="O'Leary S."/>
            <person name="Pearson M."/>
            <person name="Haas B.J."/>
            <person name="Mauceli E."/>
            <person name="Wortman J.R."/>
            <person name="Lee N.H."/>
            <person name="Guigo R."/>
            <person name="Stanke M."/>
            <person name="Alvarado L."/>
            <person name="Amedeo P."/>
            <person name="Antoine C.H."/>
            <person name="Arensburger P."/>
            <person name="Bidwell S.L."/>
            <person name="Crawford M."/>
            <person name="Camaro F."/>
            <person name="Devon K."/>
            <person name="Engels R."/>
            <person name="Hammond M."/>
            <person name="Howarth C."/>
            <person name="Koehrsen M."/>
            <person name="Lawson D."/>
            <person name="Montgomery P."/>
            <person name="Nene V."/>
            <person name="Nusbaum C."/>
            <person name="Puiu D."/>
            <person name="Romero-Severson J."/>
            <person name="Severson D.W."/>
            <person name="Shumway M."/>
            <person name="Sisk P."/>
            <person name="Stolte C."/>
            <person name="Zeng Q."/>
            <person name="Eisenstadt E."/>
            <person name="Fraser-Liggett C."/>
            <person name="Strausberg R."/>
            <person name="Galagan J."/>
            <person name="Birren B."/>
            <person name="Collins F.H."/>
        </authorList>
    </citation>
    <scope>NUCLEOTIDE SEQUENCE [LARGE SCALE GENOMIC DNA]</scope>
    <source>
        <strain evidence="2">JHB</strain>
    </source>
</reference>
<dbReference type="HOGENOM" id="CLU_2796486_0_0_1"/>
<organism>
    <name type="scientific">Culex quinquefasciatus</name>
    <name type="common">Southern house mosquito</name>
    <name type="synonym">Culex pungens</name>
    <dbReference type="NCBI Taxonomy" id="7176"/>
    <lineage>
        <taxon>Eukaryota</taxon>
        <taxon>Metazoa</taxon>
        <taxon>Ecdysozoa</taxon>
        <taxon>Arthropoda</taxon>
        <taxon>Hexapoda</taxon>
        <taxon>Insecta</taxon>
        <taxon>Pterygota</taxon>
        <taxon>Neoptera</taxon>
        <taxon>Endopterygota</taxon>
        <taxon>Diptera</taxon>
        <taxon>Nematocera</taxon>
        <taxon>Culicoidea</taxon>
        <taxon>Culicidae</taxon>
        <taxon>Culicinae</taxon>
        <taxon>Culicini</taxon>
        <taxon>Culex</taxon>
        <taxon>Culex</taxon>
    </lineage>
</organism>